<sequence>MVRRLHHRQLFFFQEPAHGHLQERSRWYVVAVENRHELAFGIFQRIVDVACFRMFMSGAGDIFHPHVLRKLAKLFPAAVIKDPDIQLIFRPVDTQRGRKWYFSPR</sequence>
<evidence type="ECO:0000313" key="1">
    <source>
        <dbReference type="EMBL" id="SPX09472.1"/>
    </source>
</evidence>
<dbReference type="EMBL" id="UASD01000004">
    <property type="protein sequence ID" value="SPX09472.1"/>
    <property type="molecule type" value="Genomic_DNA"/>
</dbReference>
<dbReference type="AlphaFoldDB" id="A0A2X1MWK9"/>
<proteinExistence type="predicted"/>
<protein>
    <submittedName>
        <fullName evidence="1">Uncharacterized protein</fullName>
    </submittedName>
</protein>
<name>A0A2X1MWK9_ECOLX</name>
<reference evidence="1 2" key="1">
    <citation type="submission" date="2018-06" db="EMBL/GenBank/DDBJ databases">
        <authorList>
            <consortium name="Pathogen Informatics"/>
            <person name="Doyle S."/>
        </authorList>
    </citation>
    <scope>NUCLEOTIDE SEQUENCE [LARGE SCALE GENOMIC DNA]</scope>
    <source>
        <strain evidence="1 2">NCTC9073</strain>
    </source>
</reference>
<dbReference type="Proteomes" id="UP000250780">
    <property type="component" value="Unassembled WGS sequence"/>
</dbReference>
<organism evidence="1 2">
    <name type="scientific">Escherichia coli</name>
    <dbReference type="NCBI Taxonomy" id="562"/>
    <lineage>
        <taxon>Bacteria</taxon>
        <taxon>Pseudomonadati</taxon>
        <taxon>Pseudomonadota</taxon>
        <taxon>Gammaproteobacteria</taxon>
        <taxon>Enterobacterales</taxon>
        <taxon>Enterobacteriaceae</taxon>
        <taxon>Escherichia</taxon>
    </lineage>
</organism>
<gene>
    <name evidence="1" type="ORF">NCTC9073_00721</name>
</gene>
<accession>A0A2X1MWK9</accession>
<evidence type="ECO:0000313" key="2">
    <source>
        <dbReference type="Proteomes" id="UP000250780"/>
    </source>
</evidence>